<organism evidence="2 3">
    <name type="scientific">Phaseolus angularis</name>
    <name type="common">Azuki bean</name>
    <name type="synonym">Vigna angularis</name>
    <dbReference type="NCBI Taxonomy" id="3914"/>
    <lineage>
        <taxon>Eukaryota</taxon>
        <taxon>Viridiplantae</taxon>
        <taxon>Streptophyta</taxon>
        <taxon>Embryophyta</taxon>
        <taxon>Tracheophyta</taxon>
        <taxon>Spermatophyta</taxon>
        <taxon>Magnoliopsida</taxon>
        <taxon>eudicotyledons</taxon>
        <taxon>Gunneridae</taxon>
        <taxon>Pentapetalae</taxon>
        <taxon>rosids</taxon>
        <taxon>fabids</taxon>
        <taxon>Fabales</taxon>
        <taxon>Fabaceae</taxon>
        <taxon>Papilionoideae</taxon>
        <taxon>50 kb inversion clade</taxon>
        <taxon>NPAAA clade</taxon>
        <taxon>indigoferoid/millettioid clade</taxon>
        <taxon>Phaseoleae</taxon>
        <taxon>Vigna</taxon>
    </lineage>
</organism>
<name>A0A0L9UEJ9_PHAAN</name>
<accession>A0A0L9UEJ9</accession>
<proteinExistence type="predicted"/>
<dbReference type="Gene3D" id="3.30.200.20">
    <property type="entry name" value="Phosphorylase Kinase, domain 1"/>
    <property type="match status" value="1"/>
</dbReference>
<evidence type="ECO:0000256" key="1">
    <source>
        <dbReference type="PROSITE-ProRule" id="PRU10141"/>
    </source>
</evidence>
<dbReference type="InterPro" id="IPR017441">
    <property type="entry name" value="Protein_kinase_ATP_BS"/>
</dbReference>
<dbReference type="AlphaFoldDB" id="A0A0L9UEJ9"/>
<evidence type="ECO:0000313" key="3">
    <source>
        <dbReference type="Proteomes" id="UP000053144"/>
    </source>
</evidence>
<gene>
    <name evidence="2" type="ORF">LR48_Vigan04g155300</name>
</gene>
<dbReference type="InterPro" id="IPR044591">
    <property type="entry name" value="RUK"/>
</dbReference>
<dbReference type="GO" id="GO:0000914">
    <property type="term" value="P:phragmoplast assembly"/>
    <property type="evidence" value="ECO:0007669"/>
    <property type="project" value="InterPro"/>
</dbReference>
<evidence type="ECO:0000313" key="2">
    <source>
        <dbReference type="EMBL" id="KOM41355.1"/>
    </source>
</evidence>
<keyword evidence="1" id="KW-0547">Nucleotide-binding</keyword>
<protein>
    <recommendedName>
        <fullName evidence="4">Protein kinase domain-containing protein</fullName>
    </recommendedName>
</protein>
<dbReference type="InterPro" id="IPR011009">
    <property type="entry name" value="Kinase-like_dom_sf"/>
</dbReference>
<sequence length="53" mass="6138">MSQYCIYEVIGLGGYSTIYRGQKKNTKNTDEYFAVKKVHKSQEPEVLEEFATD</sequence>
<dbReference type="SUPFAM" id="SSF56112">
    <property type="entry name" value="Protein kinase-like (PK-like)"/>
    <property type="match status" value="1"/>
</dbReference>
<reference evidence="3" key="1">
    <citation type="journal article" date="2015" name="Proc. Natl. Acad. Sci. U.S.A.">
        <title>Genome sequencing of adzuki bean (Vigna angularis) provides insight into high starch and low fat accumulation and domestication.</title>
        <authorList>
            <person name="Yang K."/>
            <person name="Tian Z."/>
            <person name="Chen C."/>
            <person name="Luo L."/>
            <person name="Zhao B."/>
            <person name="Wang Z."/>
            <person name="Yu L."/>
            <person name="Li Y."/>
            <person name="Sun Y."/>
            <person name="Li W."/>
            <person name="Chen Y."/>
            <person name="Li Y."/>
            <person name="Zhang Y."/>
            <person name="Ai D."/>
            <person name="Zhao J."/>
            <person name="Shang C."/>
            <person name="Ma Y."/>
            <person name="Wu B."/>
            <person name="Wang M."/>
            <person name="Gao L."/>
            <person name="Sun D."/>
            <person name="Zhang P."/>
            <person name="Guo F."/>
            <person name="Wang W."/>
            <person name="Li Y."/>
            <person name="Wang J."/>
            <person name="Varshney R.K."/>
            <person name="Wang J."/>
            <person name="Ling H.Q."/>
            <person name="Wan P."/>
        </authorList>
    </citation>
    <scope>NUCLEOTIDE SEQUENCE</scope>
    <source>
        <strain evidence="3">cv. Jingnong 6</strain>
    </source>
</reference>
<dbReference type="Proteomes" id="UP000053144">
    <property type="component" value="Chromosome 4"/>
</dbReference>
<evidence type="ECO:0008006" key="4">
    <source>
        <dbReference type="Google" id="ProtNLM"/>
    </source>
</evidence>
<dbReference type="Gramene" id="KOM41355">
    <property type="protein sequence ID" value="KOM41355"/>
    <property type="gene ID" value="LR48_Vigan04g155300"/>
</dbReference>
<keyword evidence="1" id="KW-0067">ATP-binding</keyword>
<dbReference type="PANTHER" id="PTHR46562">
    <property type="entry name" value="SERINE/THREONINE-KINASE ULK4-LIKE PROTEIN-RELATED"/>
    <property type="match status" value="1"/>
</dbReference>
<feature type="binding site" evidence="1">
    <location>
        <position position="37"/>
    </location>
    <ligand>
        <name>ATP</name>
        <dbReference type="ChEBI" id="CHEBI:30616"/>
    </ligand>
</feature>
<dbReference type="GO" id="GO:0008017">
    <property type="term" value="F:microtubule binding"/>
    <property type="evidence" value="ECO:0007669"/>
    <property type="project" value="InterPro"/>
</dbReference>
<dbReference type="PROSITE" id="PS00107">
    <property type="entry name" value="PROTEIN_KINASE_ATP"/>
    <property type="match status" value="1"/>
</dbReference>
<dbReference type="PANTHER" id="PTHR46562:SF1">
    <property type="entry name" value="SERINE_THREONINE-PROTEIN KINASE ULK4"/>
    <property type="match status" value="1"/>
</dbReference>
<dbReference type="GO" id="GO:0005524">
    <property type="term" value="F:ATP binding"/>
    <property type="evidence" value="ECO:0007669"/>
    <property type="project" value="UniProtKB-UniRule"/>
</dbReference>
<dbReference type="STRING" id="3914.A0A0L9UEJ9"/>
<dbReference type="EMBL" id="CM003374">
    <property type="protein sequence ID" value="KOM41355.1"/>
    <property type="molecule type" value="Genomic_DNA"/>
</dbReference>